<feature type="coiled-coil region" evidence="6">
    <location>
        <begin position="40"/>
        <end position="67"/>
    </location>
</feature>
<dbReference type="InterPro" id="IPR045314">
    <property type="entry name" value="bZIP_plant_GBF1"/>
</dbReference>
<dbReference type="Proteomes" id="UP001237642">
    <property type="component" value="Unassembled WGS sequence"/>
</dbReference>
<keyword evidence="5" id="KW-0539">Nucleus</keyword>
<reference evidence="8" key="1">
    <citation type="submission" date="2023-02" db="EMBL/GenBank/DDBJ databases">
        <title>Genome of toxic invasive species Heracleum sosnowskyi carries increased number of genes despite the absence of recent whole-genome duplications.</title>
        <authorList>
            <person name="Schelkunov M."/>
            <person name="Shtratnikova V."/>
            <person name="Makarenko M."/>
            <person name="Klepikova A."/>
            <person name="Omelchenko D."/>
            <person name="Novikova G."/>
            <person name="Obukhova E."/>
            <person name="Bogdanov V."/>
            <person name="Penin A."/>
            <person name="Logacheva M."/>
        </authorList>
    </citation>
    <scope>NUCLEOTIDE SEQUENCE</scope>
    <source>
        <strain evidence="8">Hsosn_3</strain>
        <tissue evidence="8">Leaf</tissue>
    </source>
</reference>
<dbReference type="GO" id="GO:0045893">
    <property type="term" value="P:positive regulation of DNA-templated transcription"/>
    <property type="evidence" value="ECO:0007669"/>
    <property type="project" value="TreeGrafter"/>
</dbReference>
<evidence type="ECO:0000256" key="3">
    <source>
        <dbReference type="ARBA" id="ARBA00023125"/>
    </source>
</evidence>
<comment type="caution">
    <text evidence="8">The sequence shown here is derived from an EMBL/GenBank/DDBJ whole genome shotgun (WGS) entry which is preliminary data.</text>
</comment>
<dbReference type="FunFam" id="1.20.5.170:FF:000020">
    <property type="entry name" value="BZIP transcription factor"/>
    <property type="match status" value="1"/>
</dbReference>
<feature type="domain" description="BZIP" evidence="7">
    <location>
        <begin position="22"/>
        <end position="70"/>
    </location>
</feature>
<keyword evidence="4" id="KW-0804">Transcription</keyword>
<evidence type="ECO:0000256" key="1">
    <source>
        <dbReference type="ARBA" id="ARBA00004123"/>
    </source>
</evidence>
<comment type="subcellular location">
    <subcellularLocation>
        <location evidence="1">Nucleus</location>
    </subcellularLocation>
</comment>
<dbReference type="CDD" id="cd14702">
    <property type="entry name" value="bZIP_plant_GBF1"/>
    <property type="match status" value="1"/>
</dbReference>
<evidence type="ECO:0000256" key="6">
    <source>
        <dbReference type="SAM" id="Coils"/>
    </source>
</evidence>
<keyword evidence="6" id="KW-0175">Coiled coil</keyword>
<protein>
    <submittedName>
        <fullName evidence="8">Common plant regulatory factor 6</fullName>
    </submittedName>
</protein>
<dbReference type="SUPFAM" id="SSF57959">
    <property type="entry name" value="Leucine zipper domain"/>
    <property type="match status" value="1"/>
</dbReference>
<reference evidence="8" key="2">
    <citation type="submission" date="2023-05" db="EMBL/GenBank/DDBJ databases">
        <authorList>
            <person name="Schelkunov M.I."/>
        </authorList>
    </citation>
    <scope>NUCLEOTIDE SEQUENCE</scope>
    <source>
        <strain evidence="8">Hsosn_3</strain>
        <tissue evidence="8">Leaf</tissue>
    </source>
</reference>
<evidence type="ECO:0000256" key="2">
    <source>
        <dbReference type="ARBA" id="ARBA00023015"/>
    </source>
</evidence>
<dbReference type="GO" id="GO:0005634">
    <property type="term" value="C:nucleus"/>
    <property type="evidence" value="ECO:0007669"/>
    <property type="project" value="UniProtKB-SubCell"/>
</dbReference>
<dbReference type="Pfam" id="PF00170">
    <property type="entry name" value="bZIP_1"/>
    <property type="match status" value="1"/>
</dbReference>
<keyword evidence="3" id="KW-0238">DNA-binding</keyword>
<dbReference type="InterPro" id="IPR046347">
    <property type="entry name" value="bZIP_sf"/>
</dbReference>
<accession>A0AAD8IIA4</accession>
<keyword evidence="9" id="KW-1185">Reference proteome</keyword>
<dbReference type="InterPro" id="IPR004827">
    <property type="entry name" value="bZIP"/>
</dbReference>
<evidence type="ECO:0000256" key="5">
    <source>
        <dbReference type="ARBA" id="ARBA00023242"/>
    </source>
</evidence>
<dbReference type="Gene3D" id="1.20.5.170">
    <property type="match status" value="1"/>
</dbReference>
<dbReference type="PROSITE" id="PS00036">
    <property type="entry name" value="BZIP_BASIC"/>
    <property type="match status" value="1"/>
</dbReference>
<dbReference type="PROSITE" id="PS50217">
    <property type="entry name" value="BZIP"/>
    <property type="match status" value="1"/>
</dbReference>
<dbReference type="GO" id="GO:0000976">
    <property type="term" value="F:transcription cis-regulatory region binding"/>
    <property type="evidence" value="ECO:0007669"/>
    <property type="project" value="TreeGrafter"/>
</dbReference>
<dbReference type="EMBL" id="JAUIZM010000005">
    <property type="protein sequence ID" value="KAK1385048.1"/>
    <property type="molecule type" value="Genomic_DNA"/>
</dbReference>
<dbReference type="AlphaFoldDB" id="A0AAD8IIA4"/>
<evidence type="ECO:0000313" key="9">
    <source>
        <dbReference type="Proteomes" id="UP001237642"/>
    </source>
</evidence>
<dbReference type="GO" id="GO:0046982">
    <property type="term" value="F:protein heterodimerization activity"/>
    <property type="evidence" value="ECO:0007669"/>
    <property type="project" value="UniProtKB-ARBA"/>
</dbReference>
<name>A0AAD8IIA4_9APIA</name>
<sequence length="145" mass="16384">MASVENQVSSGSDGDLRYVTFDEKKRKRMISNRESARRSRMKKQQHVDKLIAEMSQLQSQNKVVMQKINEATGMFVGVASENNVLRAQLSELTDRLYSLNSVLHIVEEVSGLALDIPQVPETLMEPWQLPCPAQPITTSANMFNF</sequence>
<keyword evidence="2" id="KW-0805">Transcription regulation</keyword>
<dbReference type="PANTHER" id="PTHR45764">
    <property type="entry name" value="BZIP TRANSCRIPTION FACTOR 44"/>
    <property type="match status" value="1"/>
</dbReference>
<dbReference type="GO" id="GO:0003700">
    <property type="term" value="F:DNA-binding transcription factor activity"/>
    <property type="evidence" value="ECO:0007669"/>
    <property type="project" value="InterPro"/>
</dbReference>
<dbReference type="PANTHER" id="PTHR45764:SF34">
    <property type="entry name" value="BZIP TRANSCRIPTION FACTOR 53"/>
    <property type="match status" value="1"/>
</dbReference>
<organism evidence="8 9">
    <name type="scientific">Heracleum sosnowskyi</name>
    <dbReference type="NCBI Taxonomy" id="360622"/>
    <lineage>
        <taxon>Eukaryota</taxon>
        <taxon>Viridiplantae</taxon>
        <taxon>Streptophyta</taxon>
        <taxon>Embryophyta</taxon>
        <taxon>Tracheophyta</taxon>
        <taxon>Spermatophyta</taxon>
        <taxon>Magnoliopsida</taxon>
        <taxon>eudicotyledons</taxon>
        <taxon>Gunneridae</taxon>
        <taxon>Pentapetalae</taxon>
        <taxon>asterids</taxon>
        <taxon>campanulids</taxon>
        <taxon>Apiales</taxon>
        <taxon>Apiaceae</taxon>
        <taxon>Apioideae</taxon>
        <taxon>apioid superclade</taxon>
        <taxon>Tordylieae</taxon>
        <taxon>Tordyliinae</taxon>
        <taxon>Heracleum</taxon>
    </lineage>
</organism>
<proteinExistence type="predicted"/>
<evidence type="ECO:0000259" key="7">
    <source>
        <dbReference type="PROSITE" id="PS50217"/>
    </source>
</evidence>
<gene>
    <name evidence="8" type="ORF">POM88_022783</name>
</gene>
<dbReference type="SMART" id="SM00338">
    <property type="entry name" value="BRLZ"/>
    <property type="match status" value="1"/>
</dbReference>
<evidence type="ECO:0000313" key="8">
    <source>
        <dbReference type="EMBL" id="KAK1385048.1"/>
    </source>
</evidence>
<evidence type="ECO:0000256" key="4">
    <source>
        <dbReference type="ARBA" id="ARBA00023163"/>
    </source>
</evidence>